<accession>A0A6J7SV35</accession>
<dbReference type="EMBL" id="CAEZZT010000022">
    <property type="protein sequence ID" value="CAB4774342.1"/>
    <property type="molecule type" value="Genomic_DNA"/>
</dbReference>
<dbReference type="AlphaFoldDB" id="A0A6J7SV35"/>
<organism evidence="3">
    <name type="scientific">freshwater metagenome</name>
    <dbReference type="NCBI Taxonomy" id="449393"/>
    <lineage>
        <taxon>unclassified sequences</taxon>
        <taxon>metagenomes</taxon>
        <taxon>ecological metagenomes</taxon>
    </lineage>
</organism>
<reference evidence="3" key="1">
    <citation type="submission" date="2020-05" db="EMBL/GenBank/DDBJ databases">
        <authorList>
            <person name="Chiriac C."/>
            <person name="Salcher M."/>
            <person name="Ghai R."/>
            <person name="Kavagutti S V."/>
        </authorList>
    </citation>
    <scope>NUCLEOTIDE SEQUENCE</scope>
</reference>
<gene>
    <name evidence="2" type="ORF">UFOPK2918_00470</name>
    <name evidence="3" type="ORF">UFOPK4303_00182</name>
</gene>
<keyword evidence="1" id="KW-0812">Transmembrane</keyword>
<protein>
    <submittedName>
        <fullName evidence="3">Unannotated protein</fullName>
    </submittedName>
</protein>
<evidence type="ECO:0000313" key="2">
    <source>
        <dbReference type="EMBL" id="CAB4774342.1"/>
    </source>
</evidence>
<proteinExistence type="predicted"/>
<feature type="transmembrane region" description="Helical" evidence="1">
    <location>
        <begin position="20"/>
        <end position="38"/>
    </location>
</feature>
<evidence type="ECO:0000256" key="1">
    <source>
        <dbReference type="SAM" id="Phobius"/>
    </source>
</evidence>
<evidence type="ECO:0000313" key="3">
    <source>
        <dbReference type="EMBL" id="CAB5044843.1"/>
    </source>
</evidence>
<name>A0A6J7SV35_9ZZZZ</name>
<dbReference type="EMBL" id="CAFBQI010000007">
    <property type="protein sequence ID" value="CAB5044843.1"/>
    <property type="molecule type" value="Genomic_DNA"/>
</dbReference>
<keyword evidence="1" id="KW-1133">Transmembrane helix</keyword>
<sequence length="167" mass="17998">MGLIGRIISSTVSRHVVLKYLAFFGVLLLLAIKFTGLLDANVSLESAKQTSTVAGFSSGELDHNISSCSQIQSVVTFHQNKLESWATSAKITPLPLDSINALYSIFNQEATIGVGSFAQLSKEIAANYGALLNSIKQVDKKNVTKQLADISPLIKKLKSECIKIGAW</sequence>
<keyword evidence="1" id="KW-0472">Membrane</keyword>